<dbReference type="CDD" id="cd00054">
    <property type="entry name" value="EGF_CA"/>
    <property type="match status" value="2"/>
</dbReference>
<accession>A0ABY7DVC5</accession>
<evidence type="ECO:0000256" key="15">
    <source>
        <dbReference type="SAM" id="MobiDB-lite"/>
    </source>
</evidence>
<feature type="disulfide bond" evidence="12">
    <location>
        <begin position="412"/>
        <end position="421"/>
    </location>
</feature>
<dbReference type="InterPro" id="IPR013032">
    <property type="entry name" value="EGF-like_CS"/>
</dbReference>
<dbReference type="InterPro" id="IPR000152">
    <property type="entry name" value="EGF-type_Asp/Asn_hydroxyl_site"/>
</dbReference>
<feature type="disulfide bond" evidence="12">
    <location>
        <begin position="450"/>
        <end position="459"/>
    </location>
</feature>
<feature type="disulfide bond" evidence="12">
    <location>
        <begin position="335"/>
        <end position="344"/>
    </location>
</feature>
<evidence type="ECO:0000256" key="7">
    <source>
        <dbReference type="ARBA" id="ARBA00022782"/>
    </source>
</evidence>
<dbReference type="InterPro" id="IPR001774">
    <property type="entry name" value="DSL"/>
</dbReference>
<dbReference type="PROSITE" id="PS51051">
    <property type="entry name" value="DSL"/>
    <property type="match status" value="1"/>
</dbReference>
<reference evidence="18" key="1">
    <citation type="submission" date="2022-11" db="EMBL/GenBank/DDBJ databases">
        <title>Centuries of genome instability and evolution in soft-shell clam transmissible cancer (bioRxiv).</title>
        <authorList>
            <person name="Hart S.F.M."/>
            <person name="Yonemitsu M.A."/>
            <person name="Giersch R.M."/>
            <person name="Beal B.F."/>
            <person name="Arriagada G."/>
            <person name="Davis B.W."/>
            <person name="Ostrander E.A."/>
            <person name="Goff S.P."/>
            <person name="Metzger M.J."/>
        </authorList>
    </citation>
    <scope>NUCLEOTIDE SEQUENCE</scope>
    <source>
        <strain evidence="18">MELC-2E11</strain>
        <tissue evidence="18">Siphon/mantle</tissue>
    </source>
</reference>
<feature type="disulfide bond" evidence="13">
    <location>
        <begin position="199"/>
        <end position="208"/>
    </location>
</feature>
<dbReference type="InterPro" id="IPR051022">
    <property type="entry name" value="Notch_Cell-Fate_Det"/>
</dbReference>
<dbReference type="PROSITE" id="PS50026">
    <property type="entry name" value="EGF_3"/>
    <property type="match status" value="6"/>
</dbReference>
<dbReference type="Pfam" id="PF00008">
    <property type="entry name" value="EGF"/>
    <property type="match status" value="2"/>
</dbReference>
<feature type="disulfide bond" evidence="12">
    <location>
        <begin position="374"/>
        <end position="383"/>
    </location>
</feature>
<feature type="domain" description="EGF-like" evidence="16">
    <location>
        <begin position="386"/>
        <end position="422"/>
    </location>
</feature>
<organism evidence="18 19">
    <name type="scientific">Mya arenaria</name>
    <name type="common">Soft-shell clam</name>
    <dbReference type="NCBI Taxonomy" id="6604"/>
    <lineage>
        <taxon>Eukaryota</taxon>
        <taxon>Metazoa</taxon>
        <taxon>Spiralia</taxon>
        <taxon>Lophotrochozoa</taxon>
        <taxon>Mollusca</taxon>
        <taxon>Bivalvia</taxon>
        <taxon>Autobranchia</taxon>
        <taxon>Heteroconchia</taxon>
        <taxon>Euheterodonta</taxon>
        <taxon>Imparidentia</taxon>
        <taxon>Neoheterodontei</taxon>
        <taxon>Myida</taxon>
        <taxon>Myoidea</taxon>
        <taxon>Myidae</taxon>
        <taxon>Mya</taxon>
    </lineage>
</organism>
<dbReference type="InterPro" id="IPR011651">
    <property type="entry name" value="Notch_ligand_N"/>
</dbReference>
<gene>
    <name evidence="18" type="ORF">MAR_025226</name>
</gene>
<evidence type="ECO:0000256" key="14">
    <source>
        <dbReference type="RuleBase" id="RU280815"/>
    </source>
</evidence>
<evidence type="ECO:0000256" key="4">
    <source>
        <dbReference type="ARBA" id="ARBA00022692"/>
    </source>
</evidence>
<dbReference type="Gene3D" id="2.60.40.3510">
    <property type="match status" value="1"/>
</dbReference>
<evidence type="ECO:0000256" key="1">
    <source>
        <dbReference type="ARBA" id="ARBA00004479"/>
    </source>
</evidence>
<keyword evidence="2 14" id="KW-0217">Developmental protein</keyword>
<dbReference type="Proteomes" id="UP001164746">
    <property type="component" value="Chromosome 3"/>
</dbReference>
<feature type="disulfide bond" evidence="12">
    <location>
        <begin position="256"/>
        <end position="265"/>
    </location>
</feature>
<sequence>MRLLFKKTQEVMCSGVFEVSLLRLQNHRGVTGTGRCCRGPSSFPPCDGECRTFITACILHHIQTLPVPRRCTYGEARSAVVGGNAIDLDDQEPVTFTINIDFTWPGEVTVIVESWHDVDGTATIYDSSQLITQTYVATSVPSSDTWHMETTITPTTEQKIRFRFTCNKHYFGIGCDVLCRIRDDQYGHYHCDVNGTRVCKPGWSGDYCDKHHVSNYTCVCPPGFGGNNCKFPLCYPGFCFHGGECQTRDGARECSCMENYAGDRCEHQLVPCEMIKCQHGGSCVPGRYGGTCVCTEKYTGERCEEEIDPCISTPCNNGAECRKDNGTMTGFTCLCETGFGGSLCDIPISPCAGFRCYNGGKCLLDPEGNPKCACKSGHIGEHCEISTDPCKGVKCLNSGSCKALGNGFTCVCAKGYHGEVCELKLNACDSTPCLNLGVCKDYVSSFLCICPKHFSGDNCETDLREGGLDAPPQNDEKAPPVGDNPPVVPAVSGAQTHATRVQPIVTLALILYVLMSLVT</sequence>
<evidence type="ECO:0000256" key="10">
    <source>
        <dbReference type="ARBA" id="ARBA00023157"/>
    </source>
</evidence>
<name>A0ABY7DVC5_MYAAR</name>
<dbReference type="InterPro" id="IPR001881">
    <property type="entry name" value="EGF-like_Ca-bd_dom"/>
</dbReference>
<evidence type="ECO:0000256" key="5">
    <source>
        <dbReference type="ARBA" id="ARBA00022729"/>
    </source>
</evidence>
<keyword evidence="6 14" id="KW-0677">Repeat</keyword>
<feature type="disulfide bond" evidence="13">
    <location>
        <begin position="179"/>
        <end position="191"/>
    </location>
</feature>
<feature type="domain" description="EGF-like" evidence="16">
    <location>
        <begin position="268"/>
        <end position="304"/>
    </location>
</feature>
<comment type="caution">
    <text evidence="12">Lacks conserved residue(s) required for the propagation of feature annotation.</text>
</comment>
<keyword evidence="4 14" id="KW-0812">Transmembrane</keyword>
<feature type="domain" description="EGF-like" evidence="16">
    <location>
        <begin position="230"/>
        <end position="266"/>
    </location>
</feature>
<evidence type="ECO:0000256" key="12">
    <source>
        <dbReference type="PROSITE-ProRule" id="PRU00076"/>
    </source>
</evidence>
<dbReference type="SMART" id="SM00051">
    <property type="entry name" value="DSL"/>
    <property type="match status" value="1"/>
</dbReference>
<dbReference type="PROSITE" id="PS00010">
    <property type="entry name" value="ASX_HYDROXYL"/>
    <property type="match status" value="1"/>
</dbReference>
<dbReference type="EMBL" id="CP111014">
    <property type="protein sequence ID" value="WAR00854.1"/>
    <property type="molecule type" value="Genomic_DNA"/>
</dbReference>
<dbReference type="PROSITE" id="PS00022">
    <property type="entry name" value="EGF_1"/>
    <property type="match status" value="6"/>
</dbReference>
<dbReference type="SMART" id="SM00181">
    <property type="entry name" value="EGF"/>
    <property type="match status" value="7"/>
</dbReference>
<comment type="subcellular location">
    <subcellularLocation>
        <location evidence="1 14">Membrane</location>
        <topology evidence="1 14">Single-pass type I membrane protein</topology>
    </subcellularLocation>
</comment>
<keyword evidence="3 12" id="KW-0245">EGF-like domain</keyword>
<evidence type="ECO:0000256" key="9">
    <source>
        <dbReference type="ARBA" id="ARBA00023136"/>
    </source>
</evidence>
<keyword evidence="5 14" id="KW-0732">Signal</keyword>
<dbReference type="SMART" id="SM00179">
    <property type="entry name" value="EGF_CA"/>
    <property type="match status" value="3"/>
</dbReference>
<keyword evidence="9 14" id="KW-0472">Membrane</keyword>
<keyword evidence="11" id="KW-0325">Glycoprotein</keyword>
<evidence type="ECO:0000313" key="19">
    <source>
        <dbReference type="Proteomes" id="UP001164746"/>
    </source>
</evidence>
<evidence type="ECO:0000256" key="2">
    <source>
        <dbReference type="ARBA" id="ARBA00022473"/>
    </source>
</evidence>
<feature type="domain" description="DSL" evidence="17">
    <location>
        <begin position="164"/>
        <end position="208"/>
    </location>
</feature>
<protein>
    <recommendedName>
        <fullName evidence="14">Delta-like protein</fullName>
    </recommendedName>
</protein>
<comment type="function">
    <text evidence="14">Putative Notch ligand involved in the mediation of Notch signaling.</text>
</comment>
<evidence type="ECO:0000256" key="11">
    <source>
        <dbReference type="ARBA" id="ARBA00023180"/>
    </source>
</evidence>
<feature type="region of interest" description="Disordered" evidence="15">
    <location>
        <begin position="465"/>
        <end position="485"/>
    </location>
</feature>
<evidence type="ECO:0000256" key="13">
    <source>
        <dbReference type="PROSITE-ProRule" id="PRU00377"/>
    </source>
</evidence>
<evidence type="ECO:0000313" key="18">
    <source>
        <dbReference type="EMBL" id="WAR00854.1"/>
    </source>
</evidence>
<evidence type="ECO:0000256" key="3">
    <source>
        <dbReference type="ARBA" id="ARBA00022536"/>
    </source>
</evidence>
<keyword evidence="8 14" id="KW-1133">Transmembrane helix</keyword>
<dbReference type="Gene3D" id="2.10.25.140">
    <property type="match status" value="1"/>
</dbReference>
<dbReference type="Pfam" id="PF07657">
    <property type="entry name" value="MNNL"/>
    <property type="match status" value="1"/>
</dbReference>
<keyword evidence="7" id="KW-0221">Differentiation</keyword>
<dbReference type="PANTHER" id="PTHR24049:SF22">
    <property type="entry name" value="DROSOPHILA CRUMBS HOMOLOG"/>
    <property type="match status" value="1"/>
</dbReference>
<evidence type="ECO:0000256" key="8">
    <source>
        <dbReference type="ARBA" id="ARBA00022989"/>
    </source>
</evidence>
<dbReference type="Pfam" id="PF12661">
    <property type="entry name" value="hEGF"/>
    <property type="match status" value="1"/>
</dbReference>
<evidence type="ECO:0000256" key="6">
    <source>
        <dbReference type="ARBA" id="ARBA00022737"/>
    </source>
</evidence>
<feature type="domain" description="EGF-like" evidence="16">
    <location>
        <begin position="424"/>
        <end position="460"/>
    </location>
</feature>
<keyword evidence="10 12" id="KW-1015">Disulfide bond</keyword>
<feature type="domain" description="EGF-like" evidence="16">
    <location>
        <begin position="347"/>
        <end position="384"/>
    </location>
</feature>
<feature type="disulfide bond" evidence="12">
    <location>
        <begin position="294"/>
        <end position="303"/>
    </location>
</feature>
<dbReference type="PROSITE" id="PS01186">
    <property type="entry name" value="EGF_2"/>
    <property type="match status" value="2"/>
</dbReference>
<dbReference type="Gene3D" id="2.10.25.10">
    <property type="entry name" value="Laminin"/>
    <property type="match status" value="7"/>
</dbReference>
<evidence type="ECO:0000259" key="17">
    <source>
        <dbReference type="PROSITE" id="PS51051"/>
    </source>
</evidence>
<proteinExistence type="predicted"/>
<evidence type="ECO:0000259" key="16">
    <source>
        <dbReference type="PROSITE" id="PS50026"/>
    </source>
</evidence>
<dbReference type="PANTHER" id="PTHR24049">
    <property type="entry name" value="CRUMBS FAMILY MEMBER"/>
    <property type="match status" value="1"/>
</dbReference>
<feature type="disulfide bond" evidence="13">
    <location>
        <begin position="166"/>
        <end position="175"/>
    </location>
</feature>
<dbReference type="InterPro" id="IPR000742">
    <property type="entry name" value="EGF"/>
</dbReference>
<feature type="domain" description="EGF-like" evidence="16">
    <location>
        <begin position="306"/>
        <end position="345"/>
    </location>
</feature>
<keyword evidence="19" id="KW-1185">Reference proteome</keyword>
<dbReference type="SUPFAM" id="SSF57196">
    <property type="entry name" value="EGF/Laminin"/>
    <property type="match status" value="6"/>
</dbReference>
<dbReference type="Pfam" id="PF01414">
    <property type="entry name" value="DSL"/>
    <property type="match status" value="1"/>
</dbReference>